<organism evidence="4 5">
    <name type="scientific">Tetracentron sinense</name>
    <name type="common">Spur-leaf</name>
    <dbReference type="NCBI Taxonomy" id="13715"/>
    <lineage>
        <taxon>Eukaryota</taxon>
        <taxon>Viridiplantae</taxon>
        <taxon>Streptophyta</taxon>
        <taxon>Embryophyta</taxon>
        <taxon>Tracheophyta</taxon>
        <taxon>Spermatophyta</taxon>
        <taxon>Magnoliopsida</taxon>
        <taxon>Trochodendrales</taxon>
        <taxon>Trochodendraceae</taxon>
        <taxon>Tetracentron</taxon>
    </lineage>
</organism>
<evidence type="ECO:0000256" key="1">
    <source>
        <dbReference type="SAM" id="Coils"/>
    </source>
</evidence>
<dbReference type="AlphaFoldDB" id="A0A835DNG3"/>
<gene>
    <name evidence="4" type="ORF">HHK36_008546</name>
</gene>
<keyword evidence="5" id="KW-1185">Reference proteome</keyword>
<keyword evidence="3" id="KW-0472">Membrane</keyword>
<protein>
    <submittedName>
        <fullName evidence="4">Uncharacterized protein</fullName>
    </submittedName>
</protein>
<dbReference type="EMBL" id="JABCRI010000005">
    <property type="protein sequence ID" value="KAF8406459.1"/>
    <property type="molecule type" value="Genomic_DNA"/>
</dbReference>
<keyword evidence="1" id="KW-0175">Coiled coil</keyword>
<comment type="caution">
    <text evidence="4">The sequence shown here is derived from an EMBL/GenBank/DDBJ whole genome shotgun (WGS) entry which is preliminary data.</text>
</comment>
<evidence type="ECO:0000256" key="3">
    <source>
        <dbReference type="SAM" id="Phobius"/>
    </source>
</evidence>
<proteinExistence type="predicted"/>
<keyword evidence="3" id="KW-0812">Transmembrane</keyword>
<accession>A0A835DNG3</accession>
<feature type="region of interest" description="Disordered" evidence="2">
    <location>
        <begin position="18"/>
        <end position="43"/>
    </location>
</feature>
<evidence type="ECO:0000313" key="5">
    <source>
        <dbReference type="Proteomes" id="UP000655225"/>
    </source>
</evidence>
<dbReference type="OrthoDB" id="1923043at2759"/>
<feature type="compositionally biased region" description="Basic and acidic residues" evidence="2">
    <location>
        <begin position="29"/>
        <end position="41"/>
    </location>
</feature>
<dbReference type="OMA" id="LHMWKRI"/>
<reference evidence="4 5" key="1">
    <citation type="submission" date="2020-04" db="EMBL/GenBank/DDBJ databases">
        <title>Plant Genome Project.</title>
        <authorList>
            <person name="Zhang R.-G."/>
        </authorList>
    </citation>
    <scope>NUCLEOTIDE SEQUENCE [LARGE SCALE GENOMIC DNA]</scope>
    <source>
        <strain evidence="4">YNK0</strain>
        <tissue evidence="4">Leaf</tissue>
    </source>
</reference>
<keyword evidence="3" id="KW-1133">Transmembrane helix</keyword>
<evidence type="ECO:0000256" key="2">
    <source>
        <dbReference type="SAM" id="MobiDB-lite"/>
    </source>
</evidence>
<feature type="coiled-coil region" evidence="1">
    <location>
        <begin position="229"/>
        <end position="256"/>
    </location>
</feature>
<evidence type="ECO:0000313" key="4">
    <source>
        <dbReference type="EMBL" id="KAF8406459.1"/>
    </source>
</evidence>
<name>A0A835DNG3_TETSI</name>
<feature type="transmembrane region" description="Helical" evidence="3">
    <location>
        <begin position="364"/>
        <end position="385"/>
    </location>
</feature>
<feature type="region of interest" description="Disordered" evidence="2">
    <location>
        <begin position="49"/>
        <end position="68"/>
    </location>
</feature>
<dbReference type="PANTHER" id="PTHR35490:SF2">
    <property type="entry name" value="BACTERIOPHAGE N4 ADSORPTION B PROTEIN"/>
    <property type="match status" value="1"/>
</dbReference>
<dbReference type="Proteomes" id="UP000655225">
    <property type="component" value="Unassembled WGS sequence"/>
</dbReference>
<sequence>MPTITAIAIDRFLESGAPKSIAKTSPNSKLERRNTSTEKQIHWPSLYATPEATPLPDSPSSFPPSPYIVNHKRRGPRLLKRFSQDHVSLRQQSIEEENVDEKCRNAVNSIEGVSVAYSCEEVGENGFHDGKLGSSNLDDGLVGNDDSSKMVTVNSERECEGEDLFDPRESMSVTSSIEVGENGGAERSLKMTTPMAEFFDAWEELSSEGGPQPSVRDIEAELCEIRLSLLMEIERRKQAEETLNNIQRQWQRLGQQLSLVGLTLPADPSTVAEDEHLDYNPADELRRQVYLARVVSNSVGRGSAKAEVEMEMEARIESKNFEIARLGDRLHYYEAMNREMSQRNQEAVEMARRHRQRRKRRPMWVWRSIGAAITLGAAVLAWSYLPTAKGSSTNHSQDSEGDHAARQ</sequence>
<dbReference type="PANTHER" id="PTHR35490">
    <property type="entry name" value="BACTERIOPHAGE N4 ADSORPTION B PROTEIN"/>
    <property type="match status" value="1"/>
</dbReference>